<keyword evidence="3" id="KW-1185">Reference proteome</keyword>
<sequence length="85" mass="9317">MQFSRVINPVGDMQIWNASGDGFSFVISYESRSGPGLHGAPGFVASWRPLHDNRGAVKVIGSPFKTFEAAEEACETMLGYLTERH</sequence>
<evidence type="ECO:0000313" key="3">
    <source>
        <dbReference type="Proteomes" id="UP000184096"/>
    </source>
</evidence>
<protein>
    <submittedName>
        <fullName evidence="2">Uncharacterized protein</fullName>
    </submittedName>
</protein>
<name>A0A1M7USY0_9BRAD</name>
<evidence type="ECO:0000313" key="2">
    <source>
        <dbReference type="EMBL" id="SHN86027.1"/>
    </source>
</evidence>
<dbReference type="EMBL" id="LT670849">
    <property type="protein sequence ID" value="SHN66249.1"/>
    <property type="molecule type" value="Genomic_DNA"/>
</dbReference>
<reference evidence="3" key="2">
    <citation type="submission" date="2016-11" db="EMBL/GenBank/DDBJ databases">
        <authorList>
            <person name="Varghese N."/>
            <person name="Submissions S."/>
        </authorList>
    </citation>
    <scope>NUCLEOTIDE SEQUENCE [LARGE SCALE GENOMIC DNA]</scope>
    <source>
        <strain evidence="3">GAS401</strain>
    </source>
</reference>
<reference evidence="2" key="1">
    <citation type="submission" date="2016-11" db="EMBL/GenBank/DDBJ databases">
        <authorList>
            <person name="Jaros S."/>
            <person name="Januszkiewicz K."/>
            <person name="Wedrychowicz H."/>
        </authorList>
    </citation>
    <scope>NUCLEOTIDE SEQUENCE [LARGE SCALE GENOMIC DNA]</scope>
    <source>
        <strain evidence="2">GAS401</strain>
    </source>
</reference>
<gene>
    <name evidence="1" type="ORF">SAMN05444170_0884</name>
    <name evidence="2" type="ORF">SAMN05444170_6527</name>
</gene>
<dbReference type="AlphaFoldDB" id="A0A1M7USY0"/>
<dbReference type="Proteomes" id="UP000184096">
    <property type="component" value="Chromosome I"/>
</dbReference>
<organism evidence="2 3">
    <name type="scientific">Bradyrhizobium erythrophlei</name>
    <dbReference type="NCBI Taxonomy" id="1437360"/>
    <lineage>
        <taxon>Bacteria</taxon>
        <taxon>Pseudomonadati</taxon>
        <taxon>Pseudomonadota</taxon>
        <taxon>Alphaproteobacteria</taxon>
        <taxon>Hyphomicrobiales</taxon>
        <taxon>Nitrobacteraceae</taxon>
        <taxon>Bradyrhizobium</taxon>
    </lineage>
</organism>
<dbReference type="EMBL" id="LT670849">
    <property type="protein sequence ID" value="SHN86027.1"/>
    <property type="molecule type" value="Genomic_DNA"/>
</dbReference>
<proteinExistence type="predicted"/>
<accession>A0A1M7USY0</accession>
<evidence type="ECO:0000313" key="1">
    <source>
        <dbReference type="EMBL" id="SHN66249.1"/>
    </source>
</evidence>